<name>A0A1G2Q0Z7_9BACT</name>
<accession>A0A1G2Q0Z7</accession>
<dbReference type="GO" id="GO:0000160">
    <property type="term" value="P:phosphorelay signal transduction system"/>
    <property type="evidence" value="ECO:0007669"/>
    <property type="project" value="UniProtKB-KW"/>
</dbReference>
<dbReference type="AlphaFoldDB" id="A0A1G2Q0Z7"/>
<dbReference type="PANTHER" id="PTHR44591">
    <property type="entry name" value="STRESS RESPONSE REGULATOR PROTEIN 1"/>
    <property type="match status" value="1"/>
</dbReference>
<sequence>MANIEKKILIVEDEPDLLKILADKFSNEGFGVTTAGDGEEGLTAIAKDKPDVILLDIIMPRLDGMSMLKKMRQEPANKDIPVIILTNLADSDAVVSSLEHGVFDYLIKTDWQLAEVVNKVKRRLHMN</sequence>
<dbReference type="PROSITE" id="PS50110">
    <property type="entry name" value="RESPONSE_REGULATORY"/>
    <property type="match status" value="1"/>
</dbReference>
<evidence type="ECO:0000256" key="6">
    <source>
        <dbReference type="PROSITE-ProRule" id="PRU00169"/>
    </source>
</evidence>
<evidence type="ECO:0000313" key="9">
    <source>
        <dbReference type="Proteomes" id="UP000178936"/>
    </source>
</evidence>
<dbReference type="FunFam" id="3.40.50.2300:FF:000001">
    <property type="entry name" value="DNA-binding response regulator PhoB"/>
    <property type="match status" value="1"/>
</dbReference>
<evidence type="ECO:0000259" key="7">
    <source>
        <dbReference type="PROSITE" id="PS50110"/>
    </source>
</evidence>
<evidence type="ECO:0000313" key="8">
    <source>
        <dbReference type="EMBL" id="OHA54246.1"/>
    </source>
</evidence>
<dbReference type="Pfam" id="PF00072">
    <property type="entry name" value="Response_reg"/>
    <property type="match status" value="1"/>
</dbReference>
<dbReference type="SMART" id="SM00448">
    <property type="entry name" value="REC"/>
    <property type="match status" value="1"/>
</dbReference>
<evidence type="ECO:0000256" key="5">
    <source>
        <dbReference type="ARBA" id="ARBA00023163"/>
    </source>
</evidence>
<reference evidence="8 9" key="1">
    <citation type="journal article" date="2016" name="Nat. Commun.">
        <title>Thousands of microbial genomes shed light on interconnected biogeochemical processes in an aquifer system.</title>
        <authorList>
            <person name="Anantharaman K."/>
            <person name="Brown C.T."/>
            <person name="Hug L.A."/>
            <person name="Sharon I."/>
            <person name="Castelle C.J."/>
            <person name="Probst A.J."/>
            <person name="Thomas B.C."/>
            <person name="Singh A."/>
            <person name="Wilkins M.J."/>
            <person name="Karaoz U."/>
            <person name="Brodie E.L."/>
            <person name="Williams K.H."/>
            <person name="Hubbard S.S."/>
            <person name="Banfield J.F."/>
        </authorList>
    </citation>
    <scope>NUCLEOTIDE SEQUENCE [LARGE SCALE GENOMIC DNA]</scope>
</reference>
<keyword evidence="4" id="KW-0238">DNA-binding</keyword>
<keyword evidence="5" id="KW-0804">Transcription</keyword>
<feature type="domain" description="Response regulatory" evidence="7">
    <location>
        <begin position="7"/>
        <end position="124"/>
    </location>
</feature>
<evidence type="ECO:0000256" key="3">
    <source>
        <dbReference type="ARBA" id="ARBA00023015"/>
    </source>
</evidence>
<dbReference type="Gene3D" id="3.40.50.2300">
    <property type="match status" value="1"/>
</dbReference>
<dbReference type="PANTHER" id="PTHR44591:SF3">
    <property type="entry name" value="RESPONSE REGULATORY DOMAIN-CONTAINING PROTEIN"/>
    <property type="match status" value="1"/>
</dbReference>
<dbReference type="InterPro" id="IPR011006">
    <property type="entry name" value="CheY-like_superfamily"/>
</dbReference>
<dbReference type="InterPro" id="IPR050595">
    <property type="entry name" value="Bact_response_regulator"/>
</dbReference>
<keyword evidence="3" id="KW-0805">Transcription regulation</keyword>
<proteinExistence type="predicted"/>
<dbReference type="SUPFAM" id="SSF52172">
    <property type="entry name" value="CheY-like"/>
    <property type="match status" value="1"/>
</dbReference>
<dbReference type="Proteomes" id="UP000178936">
    <property type="component" value="Unassembled WGS sequence"/>
</dbReference>
<keyword evidence="1 6" id="KW-0597">Phosphoprotein</keyword>
<comment type="caution">
    <text evidence="8">The sequence shown here is derived from an EMBL/GenBank/DDBJ whole genome shotgun (WGS) entry which is preliminary data.</text>
</comment>
<dbReference type="InterPro" id="IPR001789">
    <property type="entry name" value="Sig_transdc_resp-reg_receiver"/>
</dbReference>
<evidence type="ECO:0000256" key="2">
    <source>
        <dbReference type="ARBA" id="ARBA00023012"/>
    </source>
</evidence>
<gene>
    <name evidence="8" type="ORF">A2226_00860</name>
</gene>
<keyword evidence="2" id="KW-0902">Two-component regulatory system</keyword>
<dbReference type="GO" id="GO:0003677">
    <property type="term" value="F:DNA binding"/>
    <property type="evidence" value="ECO:0007669"/>
    <property type="project" value="UniProtKB-KW"/>
</dbReference>
<evidence type="ECO:0000256" key="1">
    <source>
        <dbReference type="ARBA" id="ARBA00022553"/>
    </source>
</evidence>
<protein>
    <recommendedName>
        <fullName evidence="7">Response regulatory domain-containing protein</fullName>
    </recommendedName>
</protein>
<organism evidence="8 9">
    <name type="scientific">Candidatus Veblenbacteria bacterium RIFOXYA2_FULL_43_9</name>
    <dbReference type="NCBI Taxonomy" id="1802425"/>
    <lineage>
        <taxon>Bacteria</taxon>
        <taxon>Candidatus Vebleniibacteriota</taxon>
    </lineage>
</organism>
<dbReference type="CDD" id="cd17574">
    <property type="entry name" value="REC_OmpR"/>
    <property type="match status" value="1"/>
</dbReference>
<dbReference type="EMBL" id="MHTB01000054">
    <property type="protein sequence ID" value="OHA54246.1"/>
    <property type="molecule type" value="Genomic_DNA"/>
</dbReference>
<evidence type="ECO:0000256" key="4">
    <source>
        <dbReference type="ARBA" id="ARBA00023125"/>
    </source>
</evidence>
<feature type="modified residue" description="4-aspartylphosphate" evidence="6">
    <location>
        <position position="56"/>
    </location>
</feature>